<dbReference type="RefSeq" id="WP_203536379.1">
    <property type="nucleotide sequence ID" value="NZ_JAESND010000001.1"/>
</dbReference>
<evidence type="ECO:0000259" key="5">
    <source>
        <dbReference type="SMART" id="SM00858"/>
    </source>
</evidence>
<evidence type="ECO:0000256" key="1">
    <source>
        <dbReference type="ARBA" id="ARBA00004418"/>
    </source>
</evidence>
<dbReference type="Gene3D" id="2.30.30.760">
    <property type="match status" value="1"/>
</dbReference>
<organism evidence="6 7">
    <name type="scientific">Jeongeupia naejangsanensis</name>
    <dbReference type="NCBI Taxonomy" id="613195"/>
    <lineage>
        <taxon>Bacteria</taxon>
        <taxon>Pseudomonadati</taxon>
        <taxon>Pseudomonadota</taxon>
        <taxon>Betaproteobacteria</taxon>
        <taxon>Neisseriales</taxon>
        <taxon>Chitinibacteraceae</taxon>
        <taxon>Jeongeupia</taxon>
    </lineage>
</organism>
<proteinExistence type="predicted"/>
<dbReference type="SMART" id="SM00858">
    <property type="entry name" value="SAF"/>
    <property type="match status" value="1"/>
</dbReference>
<dbReference type="Gene3D" id="3.90.1210.10">
    <property type="entry name" value="Antifreeze-like/N-acetylneuraminic acid synthase C-terminal domain"/>
    <property type="match status" value="1"/>
</dbReference>
<dbReference type="PANTHER" id="PTHR36307">
    <property type="entry name" value="FLAGELLA BASAL BODY P-RING FORMATION PROTEIN FLGA"/>
    <property type="match status" value="1"/>
</dbReference>
<dbReference type="Proteomes" id="UP000809431">
    <property type="component" value="Unassembled WGS sequence"/>
</dbReference>
<evidence type="ECO:0000256" key="4">
    <source>
        <dbReference type="SAM" id="SignalP"/>
    </source>
</evidence>
<accession>A0ABS2BGG4</accession>
<protein>
    <submittedName>
        <fullName evidence="6">Flagellar basal body P-ring formation protein FlgA</fullName>
    </submittedName>
</protein>
<dbReference type="Pfam" id="PF13144">
    <property type="entry name" value="ChapFlgA"/>
    <property type="match status" value="1"/>
</dbReference>
<dbReference type="InterPro" id="IPR039246">
    <property type="entry name" value="Flagellar_FlgA"/>
</dbReference>
<feature type="domain" description="SAF" evidence="5">
    <location>
        <begin position="119"/>
        <end position="180"/>
    </location>
</feature>
<dbReference type="NCBIfam" id="TIGR03170">
    <property type="entry name" value="flgA_cterm"/>
    <property type="match status" value="1"/>
</dbReference>
<keyword evidence="6" id="KW-0966">Cell projection</keyword>
<feature type="chain" id="PRO_5047367855" evidence="4">
    <location>
        <begin position="33"/>
        <end position="251"/>
    </location>
</feature>
<gene>
    <name evidence="6" type="primary">flgA</name>
    <name evidence="6" type="ORF">JMJ54_02580</name>
</gene>
<reference evidence="6 7" key="1">
    <citation type="submission" date="2021-01" db="EMBL/GenBank/DDBJ databases">
        <title>Draft Genome Sequence and Polyhydroxyalkanoate Biosynthetic Potential of Jeongeupia naejangsanensis Type Strain DSM 24253.</title>
        <authorList>
            <person name="Turrini P."/>
            <person name="Artuso I."/>
            <person name="Lugli G.A."/>
            <person name="Frangipani E."/>
            <person name="Ventura M."/>
            <person name="Visca P."/>
        </authorList>
    </citation>
    <scope>NUCLEOTIDE SEQUENCE [LARGE SCALE GENOMIC DNA]</scope>
    <source>
        <strain evidence="6 7">DSM 24253</strain>
    </source>
</reference>
<dbReference type="PANTHER" id="PTHR36307:SF1">
    <property type="entry name" value="FLAGELLA BASAL BODY P-RING FORMATION PROTEIN FLGA"/>
    <property type="match status" value="1"/>
</dbReference>
<name>A0ABS2BGG4_9NEIS</name>
<comment type="subcellular location">
    <subcellularLocation>
        <location evidence="1">Periplasm</location>
    </subcellularLocation>
</comment>
<evidence type="ECO:0000313" key="7">
    <source>
        <dbReference type="Proteomes" id="UP000809431"/>
    </source>
</evidence>
<sequence length="251" mass="26831">MKTAPFRIAQCQGIGMLLVACLPLFSARIASAASPVESLQQQTEKTARAYLRTQLAQQGISDAEVTVTALPPNPAPEACPQRFEISPLDTRYLARLRFSARCPGTDAGAELIVRADVQATVLVAAEDIAAGKPIDPDNVRTEKRSITNTPDALSNPADLSRLTARHAVRAGQVLQKRYLQALQLVRRNQSVRIVARNQQIEAVVPGIALDNGGPDDVIRVRNVTTGRTISARVVDFGIVAPAGTAPAQPSD</sequence>
<evidence type="ECO:0000313" key="6">
    <source>
        <dbReference type="EMBL" id="MBM3114705.1"/>
    </source>
</evidence>
<dbReference type="PROSITE" id="PS51257">
    <property type="entry name" value="PROKAR_LIPOPROTEIN"/>
    <property type="match status" value="1"/>
</dbReference>
<evidence type="ECO:0000256" key="2">
    <source>
        <dbReference type="ARBA" id="ARBA00022729"/>
    </source>
</evidence>
<keyword evidence="6" id="KW-0282">Flagellum</keyword>
<evidence type="ECO:0000256" key="3">
    <source>
        <dbReference type="ARBA" id="ARBA00022764"/>
    </source>
</evidence>
<feature type="signal peptide" evidence="4">
    <location>
        <begin position="1"/>
        <end position="32"/>
    </location>
</feature>
<keyword evidence="6" id="KW-0969">Cilium</keyword>
<dbReference type="CDD" id="cd11614">
    <property type="entry name" value="SAF_CpaB_FlgA_like"/>
    <property type="match status" value="1"/>
</dbReference>
<dbReference type="EMBL" id="JAESND010000001">
    <property type="protein sequence ID" value="MBM3114705.1"/>
    <property type="molecule type" value="Genomic_DNA"/>
</dbReference>
<keyword evidence="7" id="KW-1185">Reference proteome</keyword>
<keyword evidence="3" id="KW-0574">Periplasm</keyword>
<keyword evidence="2 4" id="KW-0732">Signal</keyword>
<comment type="caution">
    <text evidence="6">The sequence shown here is derived from an EMBL/GenBank/DDBJ whole genome shotgun (WGS) entry which is preliminary data.</text>
</comment>
<dbReference type="InterPro" id="IPR013974">
    <property type="entry name" value="SAF"/>
</dbReference>
<dbReference type="InterPro" id="IPR017585">
    <property type="entry name" value="SAF_FlgA"/>
</dbReference>